<organism evidence="1 2">
    <name type="scientific">Phragmitibacter flavus</name>
    <dbReference type="NCBI Taxonomy" id="2576071"/>
    <lineage>
        <taxon>Bacteria</taxon>
        <taxon>Pseudomonadati</taxon>
        <taxon>Verrucomicrobiota</taxon>
        <taxon>Verrucomicrobiia</taxon>
        <taxon>Verrucomicrobiales</taxon>
        <taxon>Verrucomicrobiaceae</taxon>
        <taxon>Phragmitibacter</taxon>
    </lineage>
</organism>
<keyword evidence="2" id="KW-1185">Reference proteome</keyword>
<protein>
    <recommendedName>
        <fullName evidence="3">Toprim domain-containing protein</fullName>
    </recommendedName>
</protein>
<evidence type="ECO:0000313" key="2">
    <source>
        <dbReference type="Proteomes" id="UP000306196"/>
    </source>
</evidence>
<reference evidence="1 2" key="1">
    <citation type="submission" date="2019-05" db="EMBL/GenBank/DDBJ databases">
        <title>Verrucobacter flavum gen. nov., sp. nov. a new member of the family Verrucomicrobiaceae.</title>
        <authorList>
            <person name="Szuroczki S."/>
            <person name="Abbaszade G."/>
            <person name="Szabo A."/>
            <person name="Felfoldi T."/>
            <person name="Schumann P."/>
            <person name="Boka K."/>
            <person name="Keki Z."/>
            <person name="Toumi M."/>
            <person name="Toth E."/>
        </authorList>
    </citation>
    <scope>NUCLEOTIDE SEQUENCE [LARGE SCALE GENOMIC DNA]</scope>
    <source>
        <strain evidence="1 2">MG-N-17</strain>
    </source>
</reference>
<name>A0A5R8K7F6_9BACT</name>
<accession>A0A5R8K7F6</accession>
<evidence type="ECO:0000313" key="1">
    <source>
        <dbReference type="EMBL" id="TLD68298.1"/>
    </source>
</evidence>
<sequence>MNKFMLERAGNYLEKLPPSLQGSKGSDSLFDAACTLIKGFAFSQEDALPLLFQWNQTHCVPPWSESELRQKLRSAANSTRPTGYLLQSQPIQSPRPMVAANFENDSERKARLRHGWPAFLTLQNSAVEAVARLRNLPADSVWLAHRSGVLRGAKIDGHSCFIIHEGTFAQARRFDGLPFTLADGKQVKAKNLPGSEGAFIGQKWLGGPSVKVLLVEGAIALLEALAAYLIVLPPHGWTILAATSASSRFSRAPGLVKQLNNRSVRIVPDCDKAGLDAAASWITDLESAGCKVDIRALPSSCKDLGPLLADASSHAATLNALFE</sequence>
<dbReference type="RefSeq" id="WP_206171125.1">
    <property type="nucleotide sequence ID" value="NZ_VAUV01000028.1"/>
</dbReference>
<dbReference type="AlphaFoldDB" id="A0A5R8K7F6"/>
<dbReference type="Proteomes" id="UP000306196">
    <property type="component" value="Unassembled WGS sequence"/>
</dbReference>
<comment type="caution">
    <text evidence="1">The sequence shown here is derived from an EMBL/GenBank/DDBJ whole genome shotgun (WGS) entry which is preliminary data.</text>
</comment>
<gene>
    <name evidence="1" type="ORF">FEM03_23565</name>
</gene>
<evidence type="ECO:0008006" key="3">
    <source>
        <dbReference type="Google" id="ProtNLM"/>
    </source>
</evidence>
<proteinExistence type="predicted"/>
<dbReference type="EMBL" id="VAUV01000028">
    <property type="protein sequence ID" value="TLD68298.1"/>
    <property type="molecule type" value="Genomic_DNA"/>
</dbReference>